<gene>
    <name evidence="2" type="ORF">RM780_16720</name>
</gene>
<accession>A0ABU2LAL2</accession>
<reference evidence="3" key="1">
    <citation type="submission" date="2023-07" db="EMBL/GenBank/DDBJ databases">
        <title>30 novel species of actinomycetes from the DSMZ collection.</title>
        <authorList>
            <person name="Nouioui I."/>
        </authorList>
    </citation>
    <scope>NUCLEOTIDE SEQUENCE [LARGE SCALE GENOMIC DNA]</scope>
    <source>
        <strain evidence="3">DSM 44917</strain>
    </source>
</reference>
<dbReference type="Pfam" id="PF06580">
    <property type="entry name" value="His_kinase"/>
    <property type="match status" value="1"/>
</dbReference>
<keyword evidence="3" id="KW-1185">Reference proteome</keyword>
<keyword evidence="2" id="KW-0808">Transferase</keyword>
<dbReference type="RefSeq" id="WP_311631530.1">
    <property type="nucleotide sequence ID" value="NZ_JAVREN010000023.1"/>
</dbReference>
<evidence type="ECO:0000313" key="3">
    <source>
        <dbReference type="Proteomes" id="UP001183388"/>
    </source>
</evidence>
<dbReference type="PANTHER" id="PTHR34220">
    <property type="entry name" value="SENSOR HISTIDINE KINASE YPDA"/>
    <property type="match status" value="1"/>
</dbReference>
<dbReference type="InterPro" id="IPR010559">
    <property type="entry name" value="Sig_transdc_His_kin_internal"/>
</dbReference>
<keyword evidence="2" id="KW-0418">Kinase</keyword>
<dbReference type="InterPro" id="IPR003594">
    <property type="entry name" value="HATPase_dom"/>
</dbReference>
<dbReference type="InterPro" id="IPR050640">
    <property type="entry name" value="Bact_2-comp_sensor_kinase"/>
</dbReference>
<name>A0ABU2LAL2_9ACTN</name>
<evidence type="ECO:0000259" key="1">
    <source>
        <dbReference type="SMART" id="SM00387"/>
    </source>
</evidence>
<dbReference type="GO" id="GO:0016301">
    <property type="term" value="F:kinase activity"/>
    <property type="evidence" value="ECO:0007669"/>
    <property type="project" value="UniProtKB-KW"/>
</dbReference>
<dbReference type="EMBL" id="JAVREN010000023">
    <property type="protein sequence ID" value="MDT0308589.1"/>
    <property type="molecule type" value="Genomic_DNA"/>
</dbReference>
<comment type="caution">
    <text evidence="2">The sequence shown here is derived from an EMBL/GenBank/DDBJ whole genome shotgun (WGS) entry which is preliminary data.</text>
</comment>
<protein>
    <submittedName>
        <fullName evidence="2">Histidine kinase</fullName>
    </submittedName>
</protein>
<dbReference type="InterPro" id="IPR036890">
    <property type="entry name" value="HATPase_C_sf"/>
</dbReference>
<organism evidence="2 3">
    <name type="scientific">Streptomyces boetiae</name>
    <dbReference type="NCBI Taxonomy" id="3075541"/>
    <lineage>
        <taxon>Bacteria</taxon>
        <taxon>Bacillati</taxon>
        <taxon>Actinomycetota</taxon>
        <taxon>Actinomycetes</taxon>
        <taxon>Kitasatosporales</taxon>
        <taxon>Streptomycetaceae</taxon>
        <taxon>Streptomyces</taxon>
    </lineage>
</organism>
<dbReference type="Pfam" id="PF02518">
    <property type="entry name" value="HATPase_c"/>
    <property type="match status" value="1"/>
</dbReference>
<sequence length="372" mass="39424">MRDGSGRERRWAYPRLPARPREGPPADVLTALGVVGGLDEDLRDGLSGRGATAAVRRIRRLLNARAVVLADLDGTPVAASGCEPAPAELLSAAYEHGTPVHRPPWSVVPVPAGGELTGALAVNGGGAAAAEALAELVGRSLDHAALRRARSRIAQAELRTLRAQISPHFLHNALAVIGARIRTEPDRARTLLNDFADYLRYSFSAQGDYATVADELEAVRTYLELQRARFADRMELSVRMAPEVLPVAVPFLVIQPIVENAVRHGLEPKPGPGSISVSGFGEGPLCVIEVEDDGVGMDPEFARALLAGRSARPAPDGSEAAGGWGKVGLANVDQRLRAVYGPEYGLVIETAPGGGTKVIIRVPRFRRGVVAQ</sequence>
<feature type="domain" description="Histidine kinase/HSP90-like ATPase" evidence="1">
    <location>
        <begin position="245"/>
        <end position="366"/>
    </location>
</feature>
<dbReference type="Proteomes" id="UP001183388">
    <property type="component" value="Unassembled WGS sequence"/>
</dbReference>
<dbReference type="PANTHER" id="PTHR34220:SF7">
    <property type="entry name" value="SENSOR HISTIDINE KINASE YPDA"/>
    <property type="match status" value="1"/>
</dbReference>
<proteinExistence type="predicted"/>
<dbReference type="Gene3D" id="3.30.565.10">
    <property type="entry name" value="Histidine kinase-like ATPase, C-terminal domain"/>
    <property type="match status" value="1"/>
</dbReference>
<dbReference type="SUPFAM" id="SSF55874">
    <property type="entry name" value="ATPase domain of HSP90 chaperone/DNA topoisomerase II/histidine kinase"/>
    <property type="match status" value="1"/>
</dbReference>
<evidence type="ECO:0000313" key="2">
    <source>
        <dbReference type="EMBL" id="MDT0308589.1"/>
    </source>
</evidence>
<dbReference type="SMART" id="SM00387">
    <property type="entry name" value="HATPase_c"/>
    <property type="match status" value="1"/>
</dbReference>